<protein>
    <submittedName>
        <fullName evidence="2">Uncharacterized protein</fullName>
    </submittedName>
</protein>
<dbReference type="InParanoid" id="A0A2J7PK86"/>
<feature type="compositionally biased region" description="Polar residues" evidence="1">
    <location>
        <begin position="451"/>
        <end position="464"/>
    </location>
</feature>
<feature type="compositionally biased region" description="Polar residues" evidence="1">
    <location>
        <begin position="368"/>
        <end position="387"/>
    </location>
</feature>
<dbReference type="AlphaFoldDB" id="A0A2J7PK86"/>
<accession>A0A2J7PK86</accession>
<feature type="region of interest" description="Disordered" evidence="1">
    <location>
        <begin position="521"/>
        <end position="552"/>
    </location>
</feature>
<gene>
    <name evidence="2" type="ORF">B7P43_G00849</name>
</gene>
<organism evidence="2 3">
    <name type="scientific">Cryptotermes secundus</name>
    <dbReference type="NCBI Taxonomy" id="105785"/>
    <lineage>
        <taxon>Eukaryota</taxon>
        <taxon>Metazoa</taxon>
        <taxon>Ecdysozoa</taxon>
        <taxon>Arthropoda</taxon>
        <taxon>Hexapoda</taxon>
        <taxon>Insecta</taxon>
        <taxon>Pterygota</taxon>
        <taxon>Neoptera</taxon>
        <taxon>Polyneoptera</taxon>
        <taxon>Dictyoptera</taxon>
        <taxon>Blattodea</taxon>
        <taxon>Blattoidea</taxon>
        <taxon>Termitoidae</taxon>
        <taxon>Kalotermitidae</taxon>
        <taxon>Cryptotermitinae</taxon>
        <taxon>Cryptotermes</taxon>
    </lineage>
</organism>
<comment type="caution">
    <text evidence="2">The sequence shown here is derived from an EMBL/GenBank/DDBJ whole genome shotgun (WGS) entry which is preliminary data.</text>
</comment>
<dbReference type="Proteomes" id="UP000235965">
    <property type="component" value="Unassembled WGS sequence"/>
</dbReference>
<feature type="compositionally biased region" description="Polar residues" evidence="1">
    <location>
        <begin position="521"/>
        <end position="538"/>
    </location>
</feature>
<proteinExistence type="predicted"/>
<feature type="region of interest" description="Disordered" evidence="1">
    <location>
        <begin position="358"/>
        <end position="481"/>
    </location>
</feature>
<keyword evidence="3" id="KW-1185">Reference proteome</keyword>
<evidence type="ECO:0000313" key="3">
    <source>
        <dbReference type="Proteomes" id="UP000235965"/>
    </source>
</evidence>
<sequence length="563" mass="61133">MATAEGELNARLSESYVTARNDFFHRIVKWFYKDATLSKTSEPEFQTPDIAVLVCLLQTIGFDLHHIESLPGGSPAQKPGQEPRTSLSVNITCAQSGLHAVLRSRSSTETSAINSSDSTTRQANIQDTVMARSLLPVVAPGTARVAREVISQLMQLLSGGEGTATRPQNSYSNWTCPQTTQQLERSPCQRHRSLDAFFPVDSSTTNTNVRPQSLPLTSGQIKMEAEDVAATICFIHLQAFHSYPTSPVLGGNSLPKPELIRQKTWSIGSIHDMEDAQAVMLGPPLTSSPLQSQQTLQSLEQLNVEGRDPEVAERLHDACAKIHEALSILNLNQKNKVTTPSHSFLLYRASKIKQVEAVPKLRPRKTSKPTLNGSDNSSFSGSLQRASTVKRQRSPAPRTPILGRKDMATPKPVKRSATTFTPLRTPHAPRKTKENEARGGSFMNIPEITAGSPNVSQRTSSSAPDPQIRETISPAGASLRPHLSRRASSSLPASCRTSNLTSAFSTPKLRGVLKKATLTSALRMPSTSAPNISGTSNAPREGPKSVLRPSLLKAPSIINRFKK</sequence>
<dbReference type="OrthoDB" id="8195469at2759"/>
<dbReference type="EMBL" id="NEVH01024940">
    <property type="protein sequence ID" value="PNF16752.1"/>
    <property type="molecule type" value="Genomic_DNA"/>
</dbReference>
<name>A0A2J7PK86_9NEOP</name>
<evidence type="ECO:0000313" key="2">
    <source>
        <dbReference type="EMBL" id="PNF16752.1"/>
    </source>
</evidence>
<evidence type="ECO:0000256" key="1">
    <source>
        <dbReference type="SAM" id="MobiDB-lite"/>
    </source>
</evidence>
<reference evidence="2 3" key="1">
    <citation type="submission" date="2017-12" db="EMBL/GenBank/DDBJ databases">
        <title>Hemimetabolous genomes reveal molecular basis of termite eusociality.</title>
        <authorList>
            <person name="Harrison M.C."/>
            <person name="Jongepier E."/>
            <person name="Robertson H.M."/>
            <person name="Arning N."/>
            <person name="Bitard-Feildel T."/>
            <person name="Chao H."/>
            <person name="Childers C.P."/>
            <person name="Dinh H."/>
            <person name="Doddapaneni H."/>
            <person name="Dugan S."/>
            <person name="Gowin J."/>
            <person name="Greiner C."/>
            <person name="Han Y."/>
            <person name="Hu H."/>
            <person name="Hughes D.S.T."/>
            <person name="Huylmans A.-K."/>
            <person name="Kemena C."/>
            <person name="Kremer L.P.M."/>
            <person name="Lee S.L."/>
            <person name="Lopez-Ezquerra A."/>
            <person name="Mallet L."/>
            <person name="Monroy-Kuhn J.M."/>
            <person name="Moser A."/>
            <person name="Murali S.C."/>
            <person name="Muzny D.M."/>
            <person name="Otani S."/>
            <person name="Piulachs M.-D."/>
            <person name="Poelchau M."/>
            <person name="Qu J."/>
            <person name="Schaub F."/>
            <person name="Wada-Katsumata A."/>
            <person name="Worley K.C."/>
            <person name="Xie Q."/>
            <person name="Ylla G."/>
            <person name="Poulsen M."/>
            <person name="Gibbs R.A."/>
            <person name="Schal C."/>
            <person name="Richards S."/>
            <person name="Belles X."/>
            <person name="Korb J."/>
            <person name="Bornberg-Bauer E."/>
        </authorList>
    </citation>
    <scope>NUCLEOTIDE SEQUENCE [LARGE SCALE GENOMIC DNA]</scope>
    <source>
        <tissue evidence="2">Whole body</tissue>
    </source>
</reference>